<gene>
    <name evidence="1" type="ORF">BcepSauron_430</name>
</gene>
<keyword evidence="2" id="KW-1185">Reference proteome</keyword>
<organism evidence="1 2">
    <name type="scientific">Burkholderia phage BcepSauron</name>
    <dbReference type="NCBI Taxonomy" id="2530033"/>
    <lineage>
        <taxon>Viruses</taxon>
        <taxon>Duplodnaviria</taxon>
        <taxon>Heunggongvirae</taxon>
        <taxon>Uroviricota</taxon>
        <taxon>Caudoviricetes</taxon>
        <taxon>Sarumanvirus</taxon>
        <taxon>Sarumanvirus bcepsauron</taxon>
    </lineage>
</organism>
<proteinExistence type="predicted"/>
<protein>
    <submittedName>
        <fullName evidence="1">Uncharacterized protein</fullName>
    </submittedName>
</protein>
<evidence type="ECO:0000313" key="1">
    <source>
        <dbReference type="EMBL" id="QBQ74810.1"/>
    </source>
</evidence>
<name>A0A482MNV6_9CAUD</name>
<dbReference type="EMBL" id="MK552141">
    <property type="protein sequence ID" value="QBQ74810.1"/>
    <property type="molecule type" value="Genomic_DNA"/>
</dbReference>
<evidence type="ECO:0000313" key="2">
    <source>
        <dbReference type="Proteomes" id="UP000301424"/>
    </source>
</evidence>
<dbReference type="Proteomes" id="UP000301424">
    <property type="component" value="Segment"/>
</dbReference>
<sequence>MNTIPNAILRACLRAQYRLAMKASLRAAAHEGSVEESEYYEGQMDALTTVGMRLGVINDRSQLE</sequence>
<reference evidence="1 2" key="1">
    <citation type="submission" date="2019-02" db="EMBL/GenBank/DDBJ databases">
        <title>Complete genome sequence of Burkholderia cenocepacia phage BcepSauron.</title>
        <authorList>
            <person name="Park K."/>
            <person name="Gonzalez C."/>
            <person name="Liu M."/>
            <person name="Gill J."/>
        </authorList>
    </citation>
    <scope>NUCLEOTIDE SEQUENCE [LARGE SCALE GENOMIC DNA]</scope>
</reference>
<accession>A0A482MNV6</accession>